<dbReference type="AlphaFoldDB" id="F0XZ54"/>
<dbReference type="OrthoDB" id="5591616at2759"/>
<dbReference type="Proteomes" id="UP000002729">
    <property type="component" value="Unassembled WGS sequence"/>
</dbReference>
<dbReference type="GeneID" id="20223326"/>
<feature type="transmembrane region" description="Helical" evidence="1">
    <location>
        <begin position="225"/>
        <end position="244"/>
    </location>
</feature>
<dbReference type="InParanoid" id="F0XZ54"/>
<organism evidence="3">
    <name type="scientific">Aureococcus anophagefferens</name>
    <name type="common">Harmful bloom alga</name>
    <dbReference type="NCBI Taxonomy" id="44056"/>
    <lineage>
        <taxon>Eukaryota</taxon>
        <taxon>Sar</taxon>
        <taxon>Stramenopiles</taxon>
        <taxon>Ochrophyta</taxon>
        <taxon>Pelagophyceae</taxon>
        <taxon>Pelagomonadales</taxon>
        <taxon>Pelagomonadaceae</taxon>
        <taxon>Aureococcus</taxon>
    </lineage>
</organism>
<protein>
    <recommendedName>
        <fullName evidence="4">DUF1275 domain-containing protein</fullName>
    </recommendedName>
</protein>
<gene>
    <name evidence="2" type="ORF">AURANDRAFT_61123</name>
</gene>
<dbReference type="PANTHER" id="PTHR37314">
    <property type="entry name" value="SLR0142 PROTEIN"/>
    <property type="match status" value="1"/>
</dbReference>
<reference evidence="2 3" key="1">
    <citation type="journal article" date="2011" name="Proc. Natl. Acad. Sci. U.S.A.">
        <title>Niche of harmful alga Aureococcus anophagefferens revealed through ecogenomics.</title>
        <authorList>
            <person name="Gobler C.J."/>
            <person name="Berry D.L."/>
            <person name="Dyhrman S.T."/>
            <person name="Wilhelm S.W."/>
            <person name="Salamov A."/>
            <person name="Lobanov A.V."/>
            <person name="Zhang Y."/>
            <person name="Collier J.L."/>
            <person name="Wurch L.L."/>
            <person name="Kustka A.B."/>
            <person name="Dill B.D."/>
            <person name="Shah M."/>
            <person name="VerBerkmoes N.C."/>
            <person name="Kuo A."/>
            <person name="Terry A."/>
            <person name="Pangilinan J."/>
            <person name="Lindquist E.A."/>
            <person name="Lucas S."/>
            <person name="Paulsen I.T."/>
            <person name="Hattenrath-Lehmann T.K."/>
            <person name="Talmage S.C."/>
            <person name="Walker E.A."/>
            <person name="Koch F."/>
            <person name="Burson A.M."/>
            <person name="Marcoval M.A."/>
            <person name="Tang Y.Z."/>
            <person name="Lecleir G.R."/>
            <person name="Coyne K.J."/>
            <person name="Berg G.M."/>
            <person name="Bertrand E.M."/>
            <person name="Saito M.A."/>
            <person name="Gladyshev V.N."/>
            <person name="Grigoriev I.V."/>
        </authorList>
    </citation>
    <scope>NUCLEOTIDE SEQUENCE [LARGE SCALE GENOMIC DNA]</scope>
    <source>
        <strain evidence="3">CCMP 1984</strain>
    </source>
</reference>
<dbReference type="KEGG" id="aaf:AURANDRAFT_61123"/>
<keyword evidence="1" id="KW-1133">Transmembrane helix</keyword>
<accession>F0XZ54</accession>
<sequence>MAETSSMIKVAPAAPERAVARRPSFTLLASEDLSPLVLRTAFVLAACAGCTNAAAMLGAFSAPGIGATGVTHVTGSLTKMGMVVADHDRAHSAPALAILGYVSGAAAAGASAPPGLLDLDRLRDYAAILFATALLLAGAAGLQELDHGHGFGFLPVVAAAAACGAQNGLATAATSSIVRTTHMTGMATDVGLILGRAAGRLRRGDRGPDGARPGLTGPELCRLGLYGRLALGFVGGAAVGSALVDKLELKYARALYAPAAVVLAVAAAAAAMGGGRAAAGGDVELPARTADAAIEEAGEQKSEQV</sequence>
<feature type="transmembrane region" description="Helical" evidence="1">
    <location>
        <begin position="125"/>
        <end position="142"/>
    </location>
</feature>
<evidence type="ECO:0000313" key="3">
    <source>
        <dbReference type="Proteomes" id="UP000002729"/>
    </source>
</evidence>
<feature type="transmembrane region" description="Helical" evidence="1">
    <location>
        <begin position="256"/>
        <end position="279"/>
    </location>
</feature>
<evidence type="ECO:0000256" key="1">
    <source>
        <dbReference type="SAM" id="Phobius"/>
    </source>
</evidence>
<dbReference type="eggNOG" id="ENOG502S46C">
    <property type="taxonomic scope" value="Eukaryota"/>
</dbReference>
<proteinExistence type="predicted"/>
<dbReference type="InterPro" id="IPR010699">
    <property type="entry name" value="DUF1275"/>
</dbReference>
<dbReference type="Pfam" id="PF06912">
    <property type="entry name" value="DUF1275"/>
    <property type="match status" value="1"/>
</dbReference>
<keyword evidence="1" id="KW-0472">Membrane</keyword>
<dbReference type="RefSeq" id="XP_009032998.1">
    <property type="nucleotide sequence ID" value="XM_009034750.1"/>
</dbReference>
<name>F0XZ54_AURAN</name>
<keyword evidence="3" id="KW-1185">Reference proteome</keyword>
<dbReference type="EMBL" id="GL833121">
    <property type="protein sequence ID" value="EGB11881.1"/>
    <property type="molecule type" value="Genomic_DNA"/>
</dbReference>
<evidence type="ECO:0008006" key="4">
    <source>
        <dbReference type="Google" id="ProtNLM"/>
    </source>
</evidence>
<evidence type="ECO:0000313" key="2">
    <source>
        <dbReference type="EMBL" id="EGB11881.1"/>
    </source>
</evidence>
<dbReference type="PANTHER" id="PTHR37314:SF4">
    <property type="entry name" value="UPF0700 TRANSMEMBRANE PROTEIN YOAK"/>
    <property type="match status" value="1"/>
</dbReference>
<keyword evidence="1" id="KW-0812">Transmembrane</keyword>